<protein>
    <recommendedName>
        <fullName evidence="2">thioredoxin-dependent peroxiredoxin</fullName>
        <ecNumber evidence="2">1.11.1.24</ecNumber>
    </recommendedName>
    <alternativeName>
        <fullName evidence="10">Bacterioferritin comigratory protein</fullName>
    </alternativeName>
    <alternativeName>
        <fullName evidence="8">Thioredoxin peroxidase</fullName>
    </alternativeName>
</protein>
<keyword evidence="5" id="KW-0560">Oxidoreductase</keyword>
<comment type="catalytic activity">
    <reaction evidence="11">
        <text>a hydroperoxide + [thioredoxin]-dithiol = an alcohol + [thioredoxin]-disulfide + H2O</text>
        <dbReference type="Rhea" id="RHEA:62620"/>
        <dbReference type="Rhea" id="RHEA-COMP:10698"/>
        <dbReference type="Rhea" id="RHEA-COMP:10700"/>
        <dbReference type="ChEBI" id="CHEBI:15377"/>
        <dbReference type="ChEBI" id="CHEBI:29950"/>
        <dbReference type="ChEBI" id="CHEBI:30879"/>
        <dbReference type="ChEBI" id="CHEBI:35924"/>
        <dbReference type="ChEBI" id="CHEBI:50058"/>
        <dbReference type="EC" id="1.11.1.24"/>
    </reaction>
</comment>
<keyword evidence="6" id="KW-1015">Disulfide bond</keyword>
<dbReference type="PROSITE" id="PS51352">
    <property type="entry name" value="THIOREDOXIN_2"/>
    <property type="match status" value="1"/>
</dbReference>
<evidence type="ECO:0000256" key="4">
    <source>
        <dbReference type="ARBA" id="ARBA00022862"/>
    </source>
</evidence>
<evidence type="ECO:0000256" key="9">
    <source>
        <dbReference type="ARBA" id="ARBA00038489"/>
    </source>
</evidence>
<evidence type="ECO:0000256" key="6">
    <source>
        <dbReference type="ARBA" id="ARBA00023157"/>
    </source>
</evidence>
<comment type="function">
    <text evidence="1">Thiol-specific peroxidase that catalyzes the reduction of hydrogen peroxide and organic hydroperoxides to water and alcohols, respectively. Plays a role in cell protection against oxidative stress by detoxifying peroxides and as sensor of hydrogen peroxide-mediated signaling events.</text>
</comment>
<name>A0ABU5R1Y5_9PSEU</name>
<keyword evidence="3" id="KW-0575">Peroxidase</keyword>
<dbReference type="RefSeq" id="WP_323324554.1">
    <property type="nucleotide sequence ID" value="NZ_JAYFSI010000001.1"/>
</dbReference>
<comment type="similarity">
    <text evidence="9">Belongs to the peroxiredoxin family. BCP/PrxQ subfamily.</text>
</comment>
<dbReference type="InterPro" id="IPR000866">
    <property type="entry name" value="AhpC/TSA"/>
</dbReference>
<evidence type="ECO:0000256" key="2">
    <source>
        <dbReference type="ARBA" id="ARBA00013017"/>
    </source>
</evidence>
<comment type="caution">
    <text evidence="13">The sequence shown here is derived from an EMBL/GenBank/DDBJ whole genome shotgun (WGS) entry which is preliminary data.</text>
</comment>
<dbReference type="InterPro" id="IPR036249">
    <property type="entry name" value="Thioredoxin-like_sf"/>
</dbReference>
<dbReference type="PANTHER" id="PTHR42801:SF7">
    <property type="entry name" value="SLL1159 PROTEIN"/>
    <property type="match status" value="1"/>
</dbReference>
<evidence type="ECO:0000259" key="12">
    <source>
        <dbReference type="PROSITE" id="PS51352"/>
    </source>
</evidence>
<dbReference type="EMBL" id="JAYFSI010000001">
    <property type="protein sequence ID" value="MEA5359346.1"/>
    <property type="molecule type" value="Genomic_DNA"/>
</dbReference>
<evidence type="ECO:0000313" key="14">
    <source>
        <dbReference type="Proteomes" id="UP001304298"/>
    </source>
</evidence>
<dbReference type="EC" id="1.11.1.24" evidence="2"/>
<evidence type="ECO:0000256" key="7">
    <source>
        <dbReference type="ARBA" id="ARBA00023284"/>
    </source>
</evidence>
<keyword evidence="14" id="KW-1185">Reference proteome</keyword>
<proteinExistence type="inferred from homology"/>
<dbReference type="InterPro" id="IPR050924">
    <property type="entry name" value="Peroxiredoxin_BCP/PrxQ"/>
</dbReference>
<dbReference type="Proteomes" id="UP001304298">
    <property type="component" value="Unassembled WGS sequence"/>
</dbReference>
<evidence type="ECO:0000313" key="13">
    <source>
        <dbReference type="EMBL" id="MEA5359346.1"/>
    </source>
</evidence>
<dbReference type="InterPro" id="IPR013766">
    <property type="entry name" value="Thioredoxin_domain"/>
</dbReference>
<feature type="domain" description="Thioredoxin" evidence="12">
    <location>
        <begin position="39"/>
        <end position="206"/>
    </location>
</feature>
<accession>A0ABU5R1Y5</accession>
<keyword evidence="7" id="KW-0676">Redox-active center</keyword>
<dbReference type="Gene3D" id="3.40.30.10">
    <property type="entry name" value="Glutaredoxin"/>
    <property type="match status" value="1"/>
</dbReference>
<evidence type="ECO:0000256" key="11">
    <source>
        <dbReference type="ARBA" id="ARBA00049091"/>
    </source>
</evidence>
<evidence type="ECO:0000256" key="5">
    <source>
        <dbReference type="ARBA" id="ARBA00023002"/>
    </source>
</evidence>
<dbReference type="SUPFAM" id="SSF52833">
    <property type="entry name" value="Thioredoxin-like"/>
    <property type="match status" value="1"/>
</dbReference>
<evidence type="ECO:0000256" key="1">
    <source>
        <dbReference type="ARBA" id="ARBA00003330"/>
    </source>
</evidence>
<keyword evidence="4" id="KW-0049">Antioxidant</keyword>
<gene>
    <name evidence="13" type="ORF">VA596_07350</name>
</gene>
<dbReference type="PANTHER" id="PTHR42801">
    <property type="entry name" value="THIOREDOXIN-DEPENDENT PEROXIDE REDUCTASE"/>
    <property type="match status" value="1"/>
</dbReference>
<dbReference type="Pfam" id="PF00578">
    <property type="entry name" value="AhpC-TSA"/>
    <property type="match status" value="1"/>
</dbReference>
<reference evidence="13 14" key="1">
    <citation type="submission" date="2023-12" db="EMBL/GenBank/DDBJ databases">
        <title>Amycolatopsis sp. V23-08.</title>
        <authorList>
            <person name="Somphong A."/>
        </authorList>
    </citation>
    <scope>NUCLEOTIDE SEQUENCE [LARGE SCALE GENOMIC DNA]</scope>
    <source>
        <strain evidence="13 14">V23-08</strain>
    </source>
</reference>
<sequence length="206" mass="22152">MTLDHALTGLNDHLRGVLPPEVFEVLEADRRRAAGAEFAEAGDKIEDFELPGADGEPANLGDLVANGPAVLVFYRGQWCPYCNLTLRTYQQELLPELTSLGATLAAISPQRPDGSLPVADLEFPVLSDVGSTVARGLGLSYPVSGPVRDAMATLGTDLEQVNGAWELVHPAVVVVDRERVLRYVDVHPDFVTRTEPAAILEAVKSL</sequence>
<organism evidence="13 14">
    <name type="scientific">Amycolatopsis heterodermiae</name>
    <dbReference type="NCBI Taxonomy" id="3110235"/>
    <lineage>
        <taxon>Bacteria</taxon>
        <taxon>Bacillati</taxon>
        <taxon>Actinomycetota</taxon>
        <taxon>Actinomycetes</taxon>
        <taxon>Pseudonocardiales</taxon>
        <taxon>Pseudonocardiaceae</taxon>
        <taxon>Amycolatopsis</taxon>
    </lineage>
</organism>
<evidence type="ECO:0000256" key="10">
    <source>
        <dbReference type="ARBA" id="ARBA00041373"/>
    </source>
</evidence>
<evidence type="ECO:0000256" key="3">
    <source>
        <dbReference type="ARBA" id="ARBA00022559"/>
    </source>
</evidence>
<dbReference type="CDD" id="cd02970">
    <property type="entry name" value="PRX_like2"/>
    <property type="match status" value="1"/>
</dbReference>
<evidence type="ECO:0000256" key="8">
    <source>
        <dbReference type="ARBA" id="ARBA00032824"/>
    </source>
</evidence>